<dbReference type="AlphaFoldDB" id="A0A8T0XHY3"/>
<gene>
    <name evidence="2" type="ORF">PVAP13_1KG124200</name>
</gene>
<accession>A0A8T0XHY3</accession>
<reference evidence="2" key="1">
    <citation type="submission" date="2020-05" db="EMBL/GenBank/DDBJ databases">
        <title>WGS assembly of Panicum virgatum.</title>
        <authorList>
            <person name="Lovell J.T."/>
            <person name="Jenkins J."/>
            <person name="Shu S."/>
            <person name="Juenger T.E."/>
            <person name="Schmutz J."/>
        </authorList>
    </citation>
    <scope>NUCLEOTIDE SEQUENCE</scope>
    <source>
        <strain evidence="2">AP13</strain>
    </source>
</reference>
<sequence>MARLLLLPAAAAAMGGKNRILLSCVRSGIAVVEDTSNTIKKERKLQRSLLLGSYIIYLLLAISASASLFCAPTRLGVPLLVVSSTMFVEAALLLCILTTVAQTIAHIINRGPLLPKSPHNRVVVVLLQMVMIQG</sequence>
<name>A0A8T0XHY3_PANVG</name>
<evidence type="ECO:0000313" key="3">
    <source>
        <dbReference type="Proteomes" id="UP000823388"/>
    </source>
</evidence>
<keyword evidence="3" id="KW-1185">Reference proteome</keyword>
<dbReference type="Proteomes" id="UP000823388">
    <property type="component" value="Chromosome 1K"/>
</dbReference>
<keyword evidence="1" id="KW-1133">Transmembrane helix</keyword>
<evidence type="ECO:0000256" key="1">
    <source>
        <dbReference type="SAM" id="Phobius"/>
    </source>
</evidence>
<feature type="transmembrane region" description="Helical" evidence="1">
    <location>
        <begin position="54"/>
        <end position="75"/>
    </location>
</feature>
<keyword evidence="1" id="KW-0472">Membrane</keyword>
<protein>
    <submittedName>
        <fullName evidence="2">Uncharacterized protein</fullName>
    </submittedName>
</protein>
<keyword evidence="1" id="KW-0812">Transmembrane</keyword>
<evidence type="ECO:0000313" key="2">
    <source>
        <dbReference type="EMBL" id="KAG2656883.1"/>
    </source>
</evidence>
<dbReference type="EMBL" id="CM029037">
    <property type="protein sequence ID" value="KAG2656883.1"/>
    <property type="molecule type" value="Genomic_DNA"/>
</dbReference>
<proteinExistence type="predicted"/>
<organism evidence="2 3">
    <name type="scientific">Panicum virgatum</name>
    <name type="common">Blackwell switchgrass</name>
    <dbReference type="NCBI Taxonomy" id="38727"/>
    <lineage>
        <taxon>Eukaryota</taxon>
        <taxon>Viridiplantae</taxon>
        <taxon>Streptophyta</taxon>
        <taxon>Embryophyta</taxon>
        <taxon>Tracheophyta</taxon>
        <taxon>Spermatophyta</taxon>
        <taxon>Magnoliopsida</taxon>
        <taxon>Liliopsida</taxon>
        <taxon>Poales</taxon>
        <taxon>Poaceae</taxon>
        <taxon>PACMAD clade</taxon>
        <taxon>Panicoideae</taxon>
        <taxon>Panicodae</taxon>
        <taxon>Paniceae</taxon>
        <taxon>Panicinae</taxon>
        <taxon>Panicum</taxon>
        <taxon>Panicum sect. Hiantes</taxon>
    </lineage>
</organism>
<comment type="caution">
    <text evidence="2">The sequence shown here is derived from an EMBL/GenBank/DDBJ whole genome shotgun (WGS) entry which is preliminary data.</text>
</comment>